<evidence type="ECO:0000313" key="1">
    <source>
        <dbReference type="EMBL" id="MPN06990.1"/>
    </source>
</evidence>
<dbReference type="AlphaFoldDB" id="A0A645EZR9"/>
<sequence length="144" mass="16027">MKKLTIFNAVLAAVIFFIVFQNDAMSLPAKQIKVREINPGVFLGKDPSGGINCRPDSNSVCYYTDRWIEIPDNTGPDPGGVLVLKAALFIPSENIGYGNVSISTGCVLIDPLYGWILHYQIFNLNNAIYFSDENSYLNWFNAIE</sequence>
<accession>A0A645EZR9</accession>
<name>A0A645EZR9_9ZZZZ</name>
<comment type="caution">
    <text evidence="1">The sequence shown here is derived from an EMBL/GenBank/DDBJ whole genome shotgun (WGS) entry which is preliminary data.</text>
</comment>
<proteinExistence type="predicted"/>
<protein>
    <submittedName>
        <fullName evidence="1">Uncharacterized protein</fullName>
    </submittedName>
</protein>
<gene>
    <name evidence="1" type="ORF">SDC9_154247</name>
</gene>
<dbReference type="EMBL" id="VSSQ01052947">
    <property type="protein sequence ID" value="MPN06990.1"/>
    <property type="molecule type" value="Genomic_DNA"/>
</dbReference>
<organism evidence="1">
    <name type="scientific">bioreactor metagenome</name>
    <dbReference type="NCBI Taxonomy" id="1076179"/>
    <lineage>
        <taxon>unclassified sequences</taxon>
        <taxon>metagenomes</taxon>
        <taxon>ecological metagenomes</taxon>
    </lineage>
</organism>
<reference evidence="1" key="1">
    <citation type="submission" date="2019-08" db="EMBL/GenBank/DDBJ databases">
        <authorList>
            <person name="Kucharzyk K."/>
            <person name="Murdoch R.W."/>
            <person name="Higgins S."/>
            <person name="Loffler F."/>
        </authorList>
    </citation>
    <scope>NUCLEOTIDE SEQUENCE</scope>
</reference>